<dbReference type="EMBL" id="DMAI01000469">
    <property type="protein sequence ID" value="HAE51293.1"/>
    <property type="molecule type" value="Genomic_DNA"/>
</dbReference>
<dbReference type="InterPro" id="IPR038152">
    <property type="entry name" value="Carbam_trans_C_sf"/>
</dbReference>
<dbReference type="PANTHER" id="PTHR34847">
    <property type="entry name" value="NODULATION PROTEIN U"/>
    <property type="match status" value="1"/>
</dbReference>
<evidence type="ECO:0000313" key="5">
    <source>
        <dbReference type="Proteomes" id="UP000257706"/>
    </source>
</evidence>
<organism evidence="4 5">
    <name type="scientific">Tistrella mobilis</name>
    <dbReference type="NCBI Taxonomy" id="171437"/>
    <lineage>
        <taxon>Bacteria</taxon>
        <taxon>Pseudomonadati</taxon>
        <taxon>Pseudomonadota</taxon>
        <taxon>Alphaproteobacteria</taxon>
        <taxon>Geminicoccales</taxon>
        <taxon>Geminicoccaceae</taxon>
        <taxon>Tistrella</taxon>
    </lineage>
</organism>
<dbReference type="AlphaFoldDB" id="A0A3B9IVM3"/>
<feature type="domain" description="Carbamoyltransferase C-terminal" evidence="3">
    <location>
        <begin position="390"/>
        <end position="559"/>
    </location>
</feature>
<protein>
    <submittedName>
        <fullName evidence="4">Carbamoyl transferase</fullName>
    </submittedName>
</protein>
<gene>
    <name evidence="4" type="ORF">DCK97_28170</name>
</gene>
<dbReference type="GO" id="GO:0016740">
    <property type="term" value="F:transferase activity"/>
    <property type="evidence" value="ECO:0007669"/>
    <property type="project" value="UniProtKB-KW"/>
</dbReference>
<evidence type="ECO:0000256" key="1">
    <source>
        <dbReference type="ARBA" id="ARBA00006129"/>
    </source>
</evidence>
<dbReference type="InterPro" id="IPR003696">
    <property type="entry name" value="Carbtransf_dom"/>
</dbReference>
<comment type="similarity">
    <text evidence="1">Belongs to the NodU/CmcH family.</text>
</comment>
<evidence type="ECO:0000259" key="3">
    <source>
        <dbReference type="Pfam" id="PF16861"/>
    </source>
</evidence>
<dbReference type="InterPro" id="IPR031730">
    <property type="entry name" value="Carbam_trans_C"/>
</dbReference>
<evidence type="ECO:0000259" key="2">
    <source>
        <dbReference type="Pfam" id="PF02543"/>
    </source>
</evidence>
<proteinExistence type="inferred from homology"/>
<dbReference type="InterPro" id="IPR051338">
    <property type="entry name" value="NodU/CmcH_Carbamoyltrnsfr"/>
</dbReference>
<keyword evidence="4" id="KW-0808">Transferase</keyword>
<dbReference type="Gene3D" id="3.30.420.40">
    <property type="match status" value="2"/>
</dbReference>
<dbReference type="InterPro" id="IPR043129">
    <property type="entry name" value="ATPase_NBD"/>
</dbReference>
<dbReference type="Gene3D" id="3.90.870.20">
    <property type="entry name" value="Carbamoyltransferase, C-terminal domain"/>
    <property type="match status" value="1"/>
</dbReference>
<evidence type="ECO:0000313" key="4">
    <source>
        <dbReference type="EMBL" id="HAE51293.1"/>
    </source>
</evidence>
<dbReference type="CDD" id="cd24033">
    <property type="entry name" value="ASKHA_NBD_NodU_CmcH-like_N"/>
    <property type="match status" value="1"/>
</dbReference>
<comment type="caution">
    <text evidence="4">The sequence shown here is derived from an EMBL/GenBank/DDBJ whole genome shotgun (WGS) entry which is preliminary data.</text>
</comment>
<feature type="domain" description="Carbamoyltransferase" evidence="2">
    <location>
        <begin position="6"/>
        <end position="337"/>
    </location>
</feature>
<dbReference type="Pfam" id="PF02543">
    <property type="entry name" value="Carbam_trans_N"/>
    <property type="match status" value="1"/>
</dbReference>
<dbReference type="PANTHER" id="PTHR34847:SF1">
    <property type="entry name" value="NODULATION PROTEIN U"/>
    <property type="match status" value="1"/>
</dbReference>
<reference evidence="4 5" key="1">
    <citation type="journal article" date="2018" name="Nat. Biotechnol.">
        <title>A standardized bacterial taxonomy based on genome phylogeny substantially revises the tree of life.</title>
        <authorList>
            <person name="Parks D.H."/>
            <person name="Chuvochina M."/>
            <person name="Waite D.W."/>
            <person name="Rinke C."/>
            <person name="Skarshewski A."/>
            <person name="Chaumeil P.A."/>
            <person name="Hugenholtz P."/>
        </authorList>
    </citation>
    <scope>NUCLEOTIDE SEQUENCE [LARGE SCALE GENOMIC DNA]</scope>
    <source>
        <strain evidence="4">UBA8739</strain>
    </source>
</reference>
<accession>A0A3B9IVM3</accession>
<sequence>MTSWYLGLSTSGHDPALALVDPAGQVVFAESTERFLQDKRAWGAAPDHFAHLAAALATTAFDPAADRLVVATSWSTVKATQDVKLHDALLPATDTLWIRGLQAGVQQAAGASLLRLGLADRMPEIRRFDHHLCHAVTAAWFAPVEDAATLVIDGEGEVGAVSRFRMSGRRLERVWRSWGPGSLGTFYGWLTGLCGFDWRLGEEWKVMGLAAFGRPIPDLVEALAGMLRIDRGRPRFADDETIARIRVLAGRHARAPGDPVMQAADLAASGQAAYSGFADRIIAAVADDETGETDLILSGGCALNSSYNGTIAGRGGIRRLFVPPCPADDGNAIGAALLAWMADAGTDRVPLGDGSPFLGTSPDPRAIAAAAARSGTRVTPAGAGSAALVAERLAAGAVIGVMRGPAEFGPRALGHRSILADPRPQDMADRINREVKGREPYRPFAPVLPVNRTDRWFERPQASPYMSLTLPWKPEMRERVPAVCHRDGTGRLQTVDAATAPWMSALIDRFEAITGVPVVLNTSFNVMGKPIVHSVQDAMAVLATTGLDGVLIGDLLLERPDQRGATS</sequence>
<dbReference type="Pfam" id="PF16861">
    <property type="entry name" value="Carbam_trans_C"/>
    <property type="match status" value="1"/>
</dbReference>
<dbReference type="Proteomes" id="UP000257706">
    <property type="component" value="Unassembled WGS sequence"/>
</dbReference>
<name>A0A3B9IVM3_9PROT</name>
<dbReference type="SUPFAM" id="SSF53067">
    <property type="entry name" value="Actin-like ATPase domain"/>
    <property type="match status" value="1"/>
</dbReference>